<dbReference type="PANTHER" id="PTHR30441:SF4">
    <property type="entry name" value="PROTEIN ASMA"/>
    <property type="match status" value="1"/>
</dbReference>
<dbReference type="RefSeq" id="WP_142493076.1">
    <property type="nucleotide sequence ID" value="NZ_FXTO01000009.1"/>
</dbReference>
<gene>
    <name evidence="3" type="ORF">SAMN06265173_1098</name>
</gene>
<dbReference type="InterPro" id="IPR052894">
    <property type="entry name" value="AsmA-related"/>
</dbReference>
<dbReference type="Proteomes" id="UP000316030">
    <property type="component" value="Unassembled WGS sequence"/>
</dbReference>
<dbReference type="PANTHER" id="PTHR30441">
    <property type="entry name" value="DUF748 DOMAIN-CONTAINING PROTEIN"/>
    <property type="match status" value="1"/>
</dbReference>
<keyword evidence="1" id="KW-0472">Membrane</keyword>
<dbReference type="InterPro" id="IPR007844">
    <property type="entry name" value="AsmA"/>
</dbReference>
<feature type="domain" description="AsmA" evidence="2">
    <location>
        <begin position="341"/>
        <end position="519"/>
    </location>
</feature>
<reference evidence="3 4" key="1">
    <citation type="submission" date="2017-05" db="EMBL/GenBank/DDBJ databases">
        <authorList>
            <person name="Varghese N."/>
            <person name="Submissions S."/>
        </authorList>
    </citation>
    <scope>NUCLEOTIDE SEQUENCE [LARGE SCALE GENOMIC DNA]</scope>
    <source>
        <strain evidence="3 4">DSM 29506</strain>
    </source>
</reference>
<dbReference type="EMBL" id="FXTO01000009">
    <property type="protein sequence ID" value="SMO66944.1"/>
    <property type="molecule type" value="Genomic_DNA"/>
</dbReference>
<proteinExistence type="predicted"/>
<protein>
    <submittedName>
        <fullName evidence="3">AsmA protein</fullName>
    </submittedName>
</protein>
<dbReference type="AlphaFoldDB" id="A0A521D5H5"/>
<dbReference type="OrthoDB" id="5439561at2"/>
<evidence type="ECO:0000313" key="4">
    <source>
        <dbReference type="Proteomes" id="UP000316030"/>
    </source>
</evidence>
<keyword evidence="1" id="KW-1133">Transmembrane helix</keyword>
<evidence type="ECO:0000256" key="1">
    <source>
        <dbReference type="SAM" id="Phobius"/>
    </source>
</evidence>
<feature type="transmembrane region" description="Helical" evidence="1">
    <location>
        <begin position="7"/>
        <end position="25"/>
    </location>
</feature>
<dbReference type="GO" id="GO:0005886">
    <property type="term" value="C:plasma membrane"/>
    <property type="evidence" value="ECO:0007669"/>
    <property type="project" value="TreeGrafter"/>
</dbReference>
<feature type="domain" description="AsmA" evidence="2">
    <location>
        <begin position="4"/>
        <end position="224"/>
    </location>
</feature>
<evidence type="ECO:0000313" key="3">
    <source>
        <dbReference type="EMBL" id="SMO66944.1"/>
    </source>
</evidence>
<sequence length="637" mass="66453">MRLLLKFIGFIVVLIVVAVVGLLMLPGDRIAQVAVDQLRAQTGRQVVLEGETQVSYYPVLGVSTGKLTIANADWSQAGPMMTADSLKVGVDFMSLLSGAVKITGLEAVSPSILLERARDGRVNWELGVSGVAPSGQPAGSSNALALSLDRALISSGTLRYVDHGAGTDLSVRDVNLDLQWPQYRGQADFTAALTYGSRPLDLSGRISNLAALIEGEITPLSLRATAKGGSVSFEGRASTQPQAQGTFTADLADTGGFLSALGIDGVNLPRGLGQVAKAKADLTFASDQRLALRNLTTTLDQNSLSGELDLSLAGAKPVLTARLAAGQVDLTGLTGGDSSSGSSAGWSKDKIDASALGMLDGEISLSATGLSVAGLQFGAARTLTTIDNARAVVKLQSLAGYDGTISGQVVANNRSGLSVGGAVGASGVDMQKLLTDLAGISRFTGKAEANVDFLGSGASLHAIMNSLSGKGGIHMGRGTIQGFDLDKLMRSGVTTGGTTVFDSLGATFTMDKGSLYNKDLLMKLPALSATGEGRIGLGPQDIDYLFTPKVDSINDGKGLAIPVHIRGPWADPRIWPDMEKAIDLNFKEEKEKAKKELEKKVKDKLGVDSTNPDESVEDAVKKKLEDEAKKRLLKILQ</sequence>
<organism evidence="3 4">
    <name type="scientific">Thalassovita litoralis</name>
    <dbReference type="NCBI Taxonomy" id="1010611"/>
    <lineage>
        <taxon>Bacteria</taxon>
        <taxon>Pseudomonadati</taxon>
        <taxon>Pseudomonadota</taxon>
        <taxon>Alphaproteobacteria</taxon>
        <taxon>Rhodobacterales</taxon>
        <taxon>Roseobacteraceae</taxon>
        <taxon>Thalassovita</taxon>
    </lineage>
</organism>
<name>A0A521D5H5_9RHOB</name>
<keyword evidence="4" id="KW-1185">Reference proteome</keyword>
<evidence type="ECO:0000259" key="2">
    <source>
        <dbReference type="Pfam" id="PF05170"/>
    </source>
</evidence>
<accession>A0A521D5H5</accession>
<dbReference type="GO" id="GO:0090313">
    <property type="term" value="P:regulation of protein targeting to membrane"/>
    <property type="evidence" value="ECO:0007669"/>
    <property type="project" value="TreeGrafter"/>
</dbReference>
<keyword evidence="1" id="KW-0812">Transmembrane</keyword>
<dbReference type="Pfam" id="PF05170">
    <property type="entry name" value="AsmA"/>
    <property type="match status" value="2"/>
</dbReference>